<feature type="region of interest" description="Disordered" evidence="1">
    <location>
        <begin position="712"/>
        <end position="734"/>
    </location>
</feature>
<proteinExistence type="predicted"/>
<feature type="region of interest" description="Disordered" evidence="1">
    <location>
        <begin position="332"/>
        <end position="362"/>
    </location>
</feature>
<evidence type="ECO:0000313" key="3">
    <source>
        <dbReference type="Proteomes" id="UP001177023"/>
    </source>
</evidence>
<dbReference type="EMBL" id="CATQJA010002173">
    <property type="protein sequence ID" value="CAJ0569882.1"/>
    <property type="molecule type" value="Genomic_DNA"/>
</dbReference>
<keyword evidence="3" id="KW-1185">Reference proteome</keyword>
<feature type="non-terminal residue" evidence="2">
    <location>
        <position position="1"/>
    </location>
</feature>
<dbReference type="InterPro" id="IPR043129">
    <property type="entry name" value="ATPase_NBD"/>
</dbReference>
<evidence type="ECO:0000313" key="2">
    <source>
        <dbReference type="EMBL" id="CAJ0569882.1"/>
    </source>
</evidence>
<reference evidence="2" key="1">
    <citation type="submission" date="2023-06" db="EMBL/GenBank/DDBJ databases">
        <authorList>
            <person name="Delattre M."/>
        </authorList>
    </citation>
    <scope>NUCLEOTIDE SEQUENCE</scope>
    <source>
        <strain evidence="2">AF72</strain>
    </source>
</reference>
<protein>
    <submittedName>
        <fullName evidence="2">Uncharacterized protein</fullName>
    </submittedName>
</protein>
<evidence type="ECO:0000256" key="1">
    <source>
        <dbReference type="SAM" id="MobiDB-lite"/>
    </source>
</evidence>
<name>A0AA36CK78_9BILA</name>
<gene>
    <name evidence="2" type="ORF">MSPICULIGERA_LOCUS8337</name>
</gene>
<dbReference type="AlphaFoldDB" id="A0AA36CK78"/>
<dbReference type="Gene3D" id="3.90.640.10">
    <property type="entry name" value="Actin, Chain A, domain 4"/>
    <property type="match status" value="1"/>
</dbReference>
<dbReference type="Proteomes" id="UP001177023">
    <property type="component" value="Unassembled WGS sequence"/>
</dbReference>
<organism evidence="2 3">
    <name type="scientific">Mesorhabditis spiculigera</name>
    <dbReference type="NCBI Taxonomy" id="96644"/>
    <lineage>
        <taxon>Eukaryota</taxon>
        <taxon>Metazoa</taxon>
        <taxon>Ecdysozoa</taxon>
        <taxon>Nematoda</taxon>
        <taxon>Chromadorea</taxon>
        <taxon>Rhabditida</taxon>
        <taxon>Rhabditina</taxon>
        <taxon>Rhabditomorpha</taxon>
        <taxon>Rhabditoidea</taxon>
        <taxon>Rhabditidae</taxon>
        <taxon>Mesorhabditinae</taxon>
        <taxon>Mesorhabditis</taxon>
    </lineage>
</organism>
<dbReference type="Gene3D" id="3.30.420.40">
    <property type="match status" value="2"/>
</dbReference>
<sequence>MSNQDFIWTQAETRSVGQALIDYSGVLTLEIGNEITKINAWQFDGPLPIQLARELRIPTYICFDKDAGIRVGTEAKAAQKKNPDYTVHGFINLIGLEKTDMMAIVTVNNQLYKAKKRDGPFFITVTDNKKLYKSLPRKERRLKKWFRVLQNHVQSDAAPLNHSLDLSLPSASFLTLNIDWLDPKYVESSDAADETTSNEKFSLRQLSQKLTNQLKLWEINVRKKISKSRGKKHVRRVNEPSNNKVEAAFLMEPTDFLRRAPSKISIDDTSSDDSDAEAAIRKNMELLKRAGTSQSFARKDYEAAGGVVRNFVGGVEGTLEALGLTSTQEFGQTVPAKHEKAVASDEAAGPSTSASNNDDPKKPVYLKKFDGGVGGTEADLGVERNRLLLEIDDIERYGARIFEEDRELDQHLRIASMRSFDPLLIDCGPGGDDINVQTLIQIFVEDIVDSLVDSFDRAGLILPDSMGLRGINTIVFSPSHFSDYQNELLFEAVRDGGLAIHPMSNHQLLCESKFRILTNVDAARLPVEALIIDIGMQNFQLSYLDRNGNCKVRGGKAGFGVERMMVALENAILVSEWPRNQGYAQRSSKERLTDRAEALRVFQALTVQPSVKKDGKANFNINWEGFSKQCPVTFADLKDACEMTLTMMKEFVQQFLDDNGIDGAKERLHIELIGGYSNSIIFHEMCREVMPACEIFHRGLVKGLAKLPSIDSFDGPKPSDHKPFQRYGRSATAQ</sequence>
<accession>A0AA36CK78</accession>
<dbReference type="SUPFAM" id="SSF53067">
    <property type="entry name" value="Actin-like ATPase domain"/>
    <property type="match status" value="1"/>
</dbReference>
<comment type="caution">
    <text evidence="2">The sequence shown here is derived from an EMBL/GenBank/DDBJ whole genome shotgun (WGS) entry which is preliminary data.</text>
</comment>